<feature type="transmembrane region" description="Helical" evidence="1">
    <location>
        <begin position="292"/>
        <end position="311"/>
    </location>
</feature>
<evidence type="ECO:0000313" key="4">
    <source>
        <dbReference type="Proteomes" id="UP000712673"/>
    </source>
</evidence>
<organism evidence="3 4">
    <name type="scientific">Tectimicrobiota bacterium</name>
    <dbReference type="NCBI Taxonomy" id="2528274"/>
    <lineage>
        <taxon>Bacteria</taxon>
        <taxon>Pseudomonadati</taxon>
        <taxon>Nitrospinota/Tectimicrobiota group</taxon>
        <taxon>Candidatus Tectimicrobiota</taxon>
    </lineage>
</organism>
<evidence type="ECO:0000256" key="1">
    <source>
        <dbReference type="SAM" id="Phobius"/>
    </source>
</evidence>
<dbReference type="InterPro" id="IPR033462">
    <property type="entry name" value="Cache_3-Cache_2"/>
</dbReference>
<dbReference type="Pfam" id="PF17201">
    <property type="entry name" value="Cache_3-Cache_2"/>
    <property type="match status" value="1"/>
</dbReference>
<evidence type="ECO:0000313" key="3">
    <source>
        <dbReference type="EMBL" id="MBM3223282.1"/>
    </source>
</evidence>
<protein>
    <submittedName>
        <fullName evidence="3">HAMP domain-containing protein</fullName>
    </submittedName>
</protein>
<reference evidence="3" key="1">
    <citation type="submission" date="2019-03" db="EMBL/GenBank/DDBJ databases">
        <title>Lake Tanganyika Metagenome-Assembled Genomes (MAGs).</title>
        <authorList>
            <person name="Tran P."/>
        </authorList>
    </citation>
    <scope>NUCLEOTIDE SEQUENCE</scope>
    <source>
        <strain evidence="3">K_DeepCast_65m_m2_066</strain>
    </source>
</reference>
<dbReference type="EMBL" id="VGLS01000121">
    <property type="protein sequence ID" value="MBM3223282.1"/>
    <property type="molecule type" value="Genomic_DNA"/>
</dbReference>
<dbReference type="CDD" id="cd18774">
    <property type="entry name" value="PDC2_HK_sensor"/>
    <property type="match status" value="1"/>
</dbReference>
<keyword evidence="1" id="KW-0812">Transmembrane</keyword>
<keyword evidence="1" id="KW-0472">Membrane</keyword>
<feature type="non-terminal residue" evidence="3">
    <location>
        <position position="350"/>
    </location>
</feature>
<sequence length="350" mass="38407">MDKRRSMTSNMHYPCAIVGDCMRRLLARPSFGQLLPIVFFLLAALPAGAIGVLLTSSAWEREFQTVEEQHLQIARHLMTALTRYAEDVEAVFHTAVASLEAEHPVQPLSTLLQRMHFKHTCIVNAQGQVERFVATDPALKLTQLPVALLEKLRAGAVWEVLPDRTGTPTIFLVQPLEHERYAIGAIHTSYFIALQSAIAFGAQGHAVIVDRRGRAIAHPNPQWHAAMRDLSALEPVRQMLEGKTGVARFFSPAMQEDAVAGFSTVPRVGWGVMVPQPLSELAAHVRRTQRTVWIVIGVALLGSTILGMLAARWVSTPLRRIGAVAEQFANGAYETRVQALGTGHTQEAAA</sequence>
<dbReference type="Proteomes" id="UP000712673">
    <property type="component" value="Unassembled WGS sequence"/>
</dbReference>
<accession>A0A937W0X1</accession>
<evidence type="ECO:0000259" key="2">
    <source>
        <dbReference type="Pfam" id="PF17201"/>
    </source>
</evidence>
<keyword evidence="1" id="KW-1133">Transmembrane helix</keyword>
<dbReference type="Gene3D" id="3.30.450.20">
    <property type="entry name" value="PAS domain"/>
    <property type="match status" value="1"/>
</dbReference>
<comment type="caution">
    <text evidence="3">The sequence shown here is derived from an EMBL/GenBank/DDBJ whole genome shotgun (WGS) entry which is preliminary data.</text>
</comment>
<proteinExistence type="predicted"/>
<dbReference type="AlphaFoldDB" id="A0A937W0X1"/>
<feature type="domain" description="Cache 3/Cache 2 fusion" evidence="2">
    <location>
        <begin position="198"/>
        <end position="289"/>
    </location>
</feature>
<dbReference type="Gene3D" id="6.10.340.10">
    <property type="match status" value="1"/>
</dbReference>
<gene>
    <name evidence="3" type="ORF">FJZ47_05700</name>
</gene>
<name>A0A937W0X1_UNCTE</name>